<dbReference type="SMART" id="SM00422">
    <property type="entry name" value="HTH_MERR"/>
    <property type="match status" value="1"/>
</dbReference>
<dbReference type="PROSITE" id="PS50937">
    <property type="entry name" value="HTH_MERR_2"/>
    <property type="match status" value="1"/>
</dbReference>
<proteinExistence type="predicted"/>
<feature type="domain" description="HTH merR-type" evidence="2">
    <location>
        <begin position="1"/>
        <end position="47"/>
    </location>
</feature>
<dbReference type="PANTHER" id="PTHR30204:SF93">
    <property type="entry name" value="HTH MERR-TYPE DOMAIN-CONTAINING PROTEIN"/>
    <property type="match status" value="1"/>
</dbReference>
<dbReference type="Proteomes" id="UP001157017">
    <property type="component" value="Unassembled WGS sequence"/>
</dbReference>
<dbReference type="Gene3D" id="1.10.1660.10">
    <property type="match status" value="1"/>
</dbReference>
<keyword evidence="4" id="KW-1185">Reference proteome</keyword>
<accession>A0ABQ6JBI4</accession>
<comment type="caution">
    <text evidence="3">The sequence shown here is derived from an EMBL/GenBank/DDBJ whole genome shotgun (WGS) entry which is preliminary data.</text>
</comment>
<dbReference type="EMBL" id="BSUZ01000001">
    <property type="protein sequence ID" value="GMA85523.1"/>
    <property type="molecule type" value="Genomic_DNA"/>
</dbReference>
<protein>
    <recommendedName>
        <fullName evidence="2">HTH merR-type domain-containing protein</fullName>
    </recommendedName>
</protein>
<evidence type="ECO:0000259" key="2">
    <source>
        <dbReference type="PROSITE" id="PS50937"/>
    </source>
</evidence>
<gene>
    <name evidence="3" type="ORF">GCM10025868_07730</name>
</gene>
<dbReference type="SUPFAM" id="SSF46955">
    <property type="entry name" value="Putative DNA-binding domain"/>
    <property type="match status" value="1"/>
</dbReference>
<evidence type="ECO:0000313" key="3">
    <source>
        <dbReference type="EMBL" id="GMA85523.1"/>
    </source>
</evidence>
<name>A0ABQ6JBI4_9ACTN</name>
<organism evidence="3 4">
    <name type="scientific">Angustibacter aerolatus</name>
    <dbReference type="NCBI Taxonomy" id="1162965"/>
    <lineage>
        <taxon>Bacteria</taxon>
        <taxon>Bacillati</taxon>
        <taxon>Actinomycetota</taxon>
        <taxon>Actinomycetes</taxon>
        <taxon>Kineosporiales</taxon>
        <taxon>Kineosporiaceae</taxon>
    </lineage>
</organism>
<sequence length="92" mass="9787">MSSVSVRTLHHYEAVGLVVPQTRTAAGYRQYGDADLARLRDVLTYREPRLHPRAGGAGARRHRPAGPAARAACGWCASASPTCTTSGPIWSG</sequence>
<keyword evidence="1" id="KW-0238">DNA-binding</keyword>
<dbReference type="InterPro" id="IPR009061">
    <property type="entry name" value="DNA-bd_dom_put_sf"/>
</dbReference>
<dbReference type="InterPro" id="IPR000551">
    <property type="entry name" value="MerR-type_HTH_dom"/>
</dbReference>
<dbReference type="PANTHER" id="PTHR30204">
    <property type="entry name" value="REDOX-CYCLING DRUG-SENSING TRANSCRIPTIONAL ACTIVATOR SOXR"/>
    <property type="match status" value="1"/>
</dbReference>
<evidence type="ECO:0000256" key="1">
    <source>
        <dbReference type="ARBA" id="ARBA00023125"/>
    </source>
</evidence>
<dbReference type="Pfam" id="PF00376">
    <property type="entry name" value="MerR"/>
    <property type="match status" value="1"/>
</dbReference>
<evidence type="ECO:0000313" key="4">
    <source>
        <dbReference type="Proteomes" id="UP001157017"/>
    </source>
</evidence>
<reference evidence="4" key="1">
    <citation type="journal article" date="2019" name="Int. J. Syst. Evol. Microbiol.">
        <title>The Global Catalogue of Microorganisms (GCM) 10K type strain sequencing project: providing services to taxonomists for standard genome sequencing and annotation.</title>
        <authorList>
            <consortium name="The Broad Institute Genomics Platform"/>
            <consortium name="The Broad Institute Genome Sequencing Center for Infectious Disease"/>
            <person name="Wu L."/>
            <person name="Ma J."/>
        </authorList>
    </citation>
    <scope>NUCLEOTIDE SEQUENCE [LARGE SCALE GENOMIC DNA]</scope>
    <source>
        <strain evidence="4">NBRC 108730</strain>
    </source>
</reference>
<dbReference type="InterPro" id="IPR047057">
    <property type="entry name" value="MerR_fam"/>
</dbReference>